<comment type="caution">
    <text evidence="9">The sequence shown here is derived from an EMBL/GenBank/DDBJ whole genome shotgun (WGS) entry which is preliminary data.</text>
</comment>
<keyword evidence="2" id="KW-0479">Metal-binding</keyword>
<dbReference type="GO" id="GO:0051603">
    <property type="term" value="P:proteolysis involved in protein catabolic process"/>
    <property type="evidence" value="ECO:0007669"/>
    <property type="project" value="TreeGrafter"/>
</dbReference>
<comment type="cofactor">
    <cofactor evidence="6">
        <name>Zn(2+)</name>
        <dbReference type="ChEBI" id="CHEBI:29105"/>
    </cofactor>
    <text evidence="6">Binds 1 zinc ion per subunit.</text>
</comment>
<evidence type="ECO:0000313" key="9">
    <source>
        <dbReference type="EMBL" id="OEL10301.1"/>
    </source>
</evidence>
<protein>
    <submittedName>
        <fullName evidence="9">Peptidase M48 family protein</fullName>
    </submittedName>
</protein>
<dbReference type="PROSITE" id="PS51257">
    <property type="entry name" value="PROKAR_LIPOPROTEIN"/>
    <property type="match status" value="1"/>
</dbReference>
<keyword evidence="4 6" id="KW-0862">Zinc</keyword>
<keyword evidence="3 6" id="KW-0378">Hydrolase</keyword>
<dbReference type="Gene3D" id="3.30.2010.10">
    <property type="entry name" value="Metalloproteases ('zincins'), catalytic domain"/>
    <property type="match status" value="1"/>
</dbReference>
<evidence type="ECO:0000256" key="7">
    <source>
        <dbReference type="SAM" id="MobiDB-lite"/>
    </source>
</evidence>
<evidence type="ECO:0000256" key="2">
    <source>
        <dbReference type="ARBA" id="ARBA00022723"/>
    </source>
</evidence>
<dbReference type="PANTHER" id="PTHR22726">
    <property type="entry name" value="METALLOENDOPEPTIDASE OMA1"/>
    <property type="match status" value="1"/>
</dbReference>
<feature type="region of interest" description="Disordered" evidence="7">
    <location>
        <begin position="229"/>
        <end position="252"/>
    </location>
</feature>
<dbReference type="AlphaFoldDB" id="A0A1E5UBL5"/>
<dbReference type="RefSeq" id="WP_069800359.1">
    <property type="nucleotide sequence ID" value="NZ_CP034157.1"/>
</dbReference>
<dbReference type="GO" id="GO:0004222">
    <property type="term" value="F:metalloendopeptidase activity"/>
    <property type="evidence" value="ECO:0007669"/>
    <property type="project" value="InterPro"/>
</dbReference>
<dbReference type="CDD" id="cd07331">
    <property type="entry name" value="M48C_Oma1_like"/>
    <property type="match status" value="1"/>
</dbReference>
<dbReference type="PATRIC" id="fig|237258.4.peg.846"/>
<evidence type="ECO:0000256" key="1">
    <source>
        <dbReference type="ARBA" id="ARBA00022670"/>
    </source>
</evidence>
<evidence type="ECO:0000259" key="8">
    <source>
        <dbReference type="Pfam" id="PF01435"/>
    </source>
</evidence>
<dbReference type="EMBL" id="MKGI01000078">
    <property type="protein sequence ID" value="OEL10301.1"/>
    <property type="molecule type" value="Genomic_DNA"/>
</dbReference>
<dbReference type="Pfam" id="PF01435">
    <property type="entry name" value="Peptidase_M48"/>
    <property type="match status" value="1"/>
</dbReference>
<evidence type="ECO:0000313" key="10">
    <source>
        <dbReference type="Proteomes" id="UP000095601"/>
    </source>
</evidence>
<evidence type="ECO:0000256" key="3">
    <source>
        <dbReference type="ARBA" id="ARBA00022801"/>
    </source>
</evidence>
<keyword evidence="1 6" id="KW-0645">Protease</keyword>
<dbReference type="InterPro" id="IPR051156">
    <property type="entry name" value="Mito/Outer_Membr_Metalloprot"/>
</dbReference>
<keyword evidence="10" id="KW-1185">Reference proteome</keyword>
<keyword evidence="5 6" id="KW-0482">Metalloprotease</keyword>
<dbReference type="PANTHER" id="PTHR22726:SF24">
    <property type="entry name" value="M48 FAMILY METALLOPEPTIDASE"/>
    <property type="match status" value="1"/>
</dbReference>
<comment type="similarity">
    <text evidence="6">Belongs to the peptidase M48 family.</text>
</comment>
<reference evidence="9 10" key="1">
    <citation type="submission" date="2016-09" db="EMBL/GenBank/DDBJ databases">
        <authorList>
            <person name="Capua I."/>
            <person name="De Benedictis P."/>
            <person name="Joannis T."/>
            <person name="Lombin L.H."/>
            <person name="Cattoli G."/>
        </authorList>
    </citation>
    <scope>NUCLEOTIDE SEQUENCE [LARGE SCALE GENOMIC DNA]</scope>
    <source>
        <strain evidence="9 10">NRS-1</strain>
    </source>
</reference>
<name>A0A1E5UBL5_9FLAO</name>
<evidence type="ECO:0000256" key="4">
    <source>
        <dbReference type="ARBA" id="ARBA00022833"/>
    </source>
</evidence>
<organism evidence="9 10">
    <name type="scientific">Cloacibacterium normanense</name>
    <dbReference type="NCBI Taxonomy" id="237258"/>
    <lineage>
        <taxon>Bacteria</taxon>
        <taxon>Pseudomonadati</taxon>
        <taxon>Bacteroidota</taxon>
        <taxon>Flavobacteriia</taxon>
        <taxon>Flavobacteriales</taxon>
        <taxon>Weeksellaceae</taxon>
    </lineage>
</organism>
<evidence type="ECO:0000256" key="6">
    <source>
        <dbReference type="RuleBase" id="RU003983"/>
    </source>
</evidence>
<gene>
    <name evidence="9" type="ORF">BHF72_0665</name>
</gene>
<dbReference type="OrthoDB" id="9810445at2"/>
<sequence>MKIKTIIATGAVSLALVACVTNPITGRKSVQIVGNDQLSAMGVQEYQTALSKAKVVTNTTDATRVKNVGIRIKNAATNYYKSIGREADLQGYNWEFNLLEDKQLNAWCMPGGKVAFYTGIMPVCKDETGIAVVMGHEVSHALAGHGNERISQAMIAQYGGAIAGGVISNDKLQQIFKVAYPIGAQVALLKYGRSQELEADQMGLYIMAMAGYDPRQSLPFWERMEAQAANSQRPPEFLSTHPSPDTRRSDLNKHMTKALEYYKQAGGKM</sequence>
<dbReference type="Proteomes" id="UP000095601">
    <property type="component" value="Unassembled WGS sequence"/>
</dbReference>
<proteinExistence type="inferred from homology"/>
<feature type="domain" description="Peptidase M48" evidence="8">
    <location>
        <begin position="85"/>
        <end position="253"/>
    </location>
</feature>
<accession>A0A1E5UBL5</accession>
<evidence type="ECO:0000256" key="5">
    <source>
        <dbReference type="ARBA" id="ARBA00023049"/>
    </source>
</evidence>
<dbReference type="GO" id="GO:0016020">
    <property type="term" value="C:membrane"/>
    <property type="evidence" value="ECO:0007669"/>
    <property type="project" value="TreeGrafter"/>
</dbReference>
<dbReference type="InterPro" id="IPR001915">
    <property type="entry name" value="Peptidase_M48"/>
</dbReference>
<dbReference type="GO" id="GO:0046872">
    <property type="term" value="F:metal ion binding"/>
    <property type="evidence" value="ECO:0007669"/>
    <property type="project" value="UniProtKB-KW"/>
</dbReference>
<dbReference type="KEGG" id="cnr:EB819_10310"/>
<dbReference type="STRING" id="237258.SAMN04489756_10593"/>